<comment type="similarity">
    <text evidence="2">Belongs to the bacterial solute-binding protein 2 family.</text>
</comment>
<dbReference type="AlphaFoldDB" id="A0A923RF93"/>
<accession>A0A923RF93</accession>
<feature type="domain" description="Periplasmic binding protein" evidence="4">
    <location>
        <begin position="40"/>
        <end position="282"/>
    </location>
</feature>
<name>A0A923RF93_9FIRM</name>
<sequence>MMRRFFALAGALLLALSLGGCAGGGGAGSEDTGTMRISAVLPHNDYGYWTTVAEGVMEAGARLPVDTKVYLPQLNYNVSQMTELIRQQTAAQVDAIIVQGIEDETYLAALEEARGQGIRIVFVDTDVPDFPDHLYVGTDNYQAGRRMGEQLIQVTAGKARVAVLSGAPGYPNLELRLDGLRDAVQDEEGIVIVRVEYDQYDALTVMEKYHLIQQEAPDVDTLVCIEGTGAQTLGQLAGGTSSFQHILGFDDSDDGLAGVQSGLIDGLLIQQNRLMGARCVEELSRWNETGAYSEEQIHTDVRWITAQDLDEEGNYEGR</sequence>
<evidence type="ECO:0000313" key="6">
    <source>
        <dbReference type="Proteomes" id="UP000659630"/>
    </source>
</evidence>
<organism evidence="5 6">
    <name type="scientific">Anaerofilum hominis</name>
    <dbReference type="NCBI Taxonomy" id="2763016"/>
    <lineage>
        <taxon>Bacteria</taxon>
        <taxon>Bacillati</taxon>
        <taxon>Bacillota</taxon>
        <taxon>Clostridia</taxon>
        <taxon>Eubacteriales</taxon>
        <taxon>Oscillospiraceae</taxon>
        <taxon>Anaerofilum</taxon>
    </lineage>
</organism>
<dbReference type="InterPro" id="IPR028082">
    <property type="entry name" value="Peripla_BP_I"/>
</dbReference>
<keyword evidence="3" id="KW-0732">Signal</keyword>
<feature type="chain" id="PRO_5038393787" evidence="3">
    <location>
        <begin position="23"/>
        <end position="318"/>
    </location>
</feature>
<keyword evidence="6" id="KW-1185">Reference proteome</keyword>
<comment type="caution">
    <text evidence="5">The sequence shown here is derived from an EMBL/GenBank/DDBJ whole genome shotgun (WGS) entry which is preliminary data.</text>
</comment>
<dbReference type="GO" id="GO:0030246">
    <property type="term" value="F:carbohydrate binding"/>
    <property type="evidence" value="ECO:0007669"/>
    <property type="project" value="TreeGrafter"/>
</dbReference>
<dbReference type="EMBL" id="JACONZ010000005">
    <property type="protein sequence ID" value="MBC5582349.1"/>
    <property type="molecule type" value="Genomic_DNA"/>
</dbReference>
<dbReference type="InterPro" id="IPR025997">
    <property type="entry name" value="SBP_2_dom"/>
</dbReference>
<dbReference type="Pfam" id="PF13407">
    <property type="entry name" value="Peripla_BP_4"/>
    <property type="match status" value="1"/>
</dbReference>
<dbReference type="Proteomes" id="UP000659630">
    <property type="component" value="Unassembled WGS sequence"/>
</dbReference>
<evidence type="ECO:0000313" key="5">
    <source>
        <dbReference type="EMBL" id="MBC5582349.1"/>
    </source>
</evidence>
<dbReference type="GO" id="GO:0030288">
    <property type="term" value="C:outer membrane-bounded periplasmic space"/>
    <property type="evidence" value="ECO:0007669"/>
    <property type="project" value="TreeGrafter"/>
</dbReference>
<dbReference type="PANTHER" id="PTHR30036">
    <property type="entry name" value="D-XYLOSE-BINDING PERIPLASMIC PROTEIN"/>
    <property type="match status" value="1"/>
</dbReference>
<evidence type="ECO:0000259" key="4">
    <source>
        <dbReference type="Pfam" id="PF13407"/>
    </source>
</evidence>
<dbReference type="SUPFAM" id="SSF53822">
    <property type="entry name" value="Periplasmic binding protein-like I"/>
    <property type="match status" value="1"/>
</dbReference>
<evidence type="ECO:0000256" key="3">
    <source>
        <dbReference type="SAM" id="SignalP"/>
    </source>
</evidence>
<gene>
    <name evidence="5" type="ORF">H8S23_12620</name>
</gene>
<comment type="subcellular location">
    <subcellularLocation>
        <location evidence="1">Cell envelope</location>
    </subcellularLocation>
</comment>
<dbReference type="PANTHER" id="PTHR30036:SF7">
    <property type="entry name" value="ABC TRANSPORTER PERIPLASMIC-BINDING PROTEIN YPHF"/>
    <property type="match status" value="1"/>
</dbReference>
<dbReference type="Gene3D" id="3.40.50.2300">
    <property type="match status" value="2"/>
</dbReference>
<evidence type="ECO:0000256" key="2">
    <source>
        <dbReference type="ARBA" id="ARBA00007639"/>
    </source>
</evidence>
<evidence type="ECO:0000256" key="1">
    <source>
        <dbReference type="ARBA" id="ARBA00004196"/>
    </source>
</evidence>
<dbReference type="RefSeq" id="WP_186888713.1">
    <property type="nucleotide sequence ID" value="NZ_JACONZ010000005.1"/>
</dbReference>
<protein>
    <submittedName>
        <fullName evidence="5">Substrate-binding domain-containing protein</fullName>
    </submittedName>
</protein>
<dbReference type="InterPro" id="IPR050555">
    <property type="entry name" value="Bact_Solute-Bind_Prot2"/>
</dbReference>
<feature type="signal peptide" evidence="3">
    <location>
        <begin position="1"/>
        <end position="22"/>
    </location>
</feature>
<reference evidence="5" key="1">
    <citation type="submission" date="2020-08" db="EMBL/GenBank/DDBJ databases">
        <title>Genome public.</title>
        <authorList>
            <person name="Liu C."/>
            <person name="Sun Q."/>
        </authorList>
    </citation>
    <scope>NUCLEOTIDE SEQUENCE</scope>
    <source>
        <strain evidence="5">BX8</strain>
    </source>
</reference>
<proteinExistence type="inferred from homology"/>
<dbReference type="PROSITE" id="PS51257">
    <property type="entry name" value="PROKAR_LIPOPROTEIN"/>
    <property type="match status" value="1"/>
</dbReference>